<dbReference type="InterPro" id="IPR025347">
    <property type="entry name" value="DUF4251"/>
</dbReference>
<dbReference type="Pfam" id="PF14059">
    <property type="entry name" value="DUF4251"/>
    <property type="match status" value="1"/>
</dbReference>
<sequence length="175" mass="19324">MKNIGVLLIIILVALGTVQAQSKAEKRQAKKEAKAQAFVALKTFFAQGDFKFVAEWATTQKGRRINLQSNPNSFIKTGDQATAQLPYFGVAQVAPMGGDVGINIEDATLSNEEIEYNEKKFRLLYSFDTKSSNGELLSCKMTIQANKTAILMVMSSQRNNITYEGTITEIESSKE</sequence>
<dbReference type="RefSeq" id="WP_263051338.1">
    <property type="nucleotide sequence ID" value="NZ_CP106735.1"/>
</dbReference>
<dbReference type="Proteomes" id="UP001062165">
    <property type="component" value="Chromosome"/>
</dbReference>
<dbReference type="Gene3D" id="2.40.128.410">
    <property type="match status" value="1"/>
</dbReference>
<keyword evidence="2" id="KW-1185">Reference proteome</keyword>
<evidence type="ECO:0000313" key="2">
    <source>
        <dbReference type="Proteomes" id="UP001062165"/>
    </source>
</evidence>
<name>A0ABY6D0A9_9BACT</name>
<accession>A0ABY6D0A9</accession>
<organism evidence="1 2">
    <name type="scientific">Reichenbachiella carrageenanivorans</name>
    <dbReference type="NCBI Taxonomy" id="2979869"/>
    <lineage>
        <taxon>Bacteria</taxon>
        <taxon>Pseudomonadati</taxon>
        <taxon>Bacteroidota</taxon>
        <taxon>Cytophagia</taxon>
        <taxon>Cytophagales</taxon>
        <taxon>Reichenbachiellaceae</taxon>
        <taxon>Reichenbachiella</taxon>
    </lineage>
</organism>
<dbReference type="EMBL" id="CP106735">
    <property type="protein sequence ID" value="UXX79607.1"/>
    <property type="molecule type" value="Genomic_DNA"/>
</dbReference>
<evidence type="ECO:0000313" key="1">
    <source>
        <dbReference type="EMBL" id="UXX79607.1"/>
    </source>
</evidence>
<gene>
    <name evidence="1" type="ORF">N7E81_00590</name>
</gene>
<reference evidence="1" key="1">
    <citation type="submission" date="2022-10" db="EMBL/GenBank/DDBJ databases">
        <title>Comparative genomics and taxonomic characterization of three novel marine species of genus Reichenbachiella exhibiting antioxidant and polysaccharide degradation activities.</title>
        <authorList>
            <person name="Muhammad N."/>
            <person name="Lee Y.-J."/>
            <person name="Ko J."/>
            <person name="Kim S.-G."/>
        </authorList>
    </citation>
    <scope>NUCLEOTIDE SEQUENCE</scope>
    <source>
        <strain evidence="1">Wsw4-B4</strain>
    </source>
</reference>
<protein>
    <submittedName>
        <fullName evidence="1">DUF4251 domain-containing protein</fullName>
    </submittedName>
</protein>
<proteinExistence type="predicted"/>